<dbReference type="PANTHER" id="PTHR14403:SF6">
    <property type="entry name" value="PRO-FMRFAMIDE-RELATED NEUROPEPTIDE VF"/>
    <property type="match status" value="1"/>
</dbReference>
<feature type="chain" id="PRO_5018533794" description="RFamide-related peptide" evidence="7">
    <location>
        <begin position="20"/>
        <end position="170"/>
    </location>
</feature>
<comment type="similarity">
    <text evidence="2">Belongs to the FARP (FMRFamide related peptide) family.</text>
</comment>
<proteinExistence type="inferred from homology"/>
<name>A0A3Q3VK45_MOLML</name>
<evidence type="ECO:0000313" key="8">
    <source>
        <dbReference type="Ensembl" id="ENSMMOP00000000478.1"/>
    </source>
</evidence>
<keyword evidence="6" id="KW-0527">Neuropeptide</keyword>
<evidence type="ECO:0000256" key="2">
    <source>
        <dbReference type="ARBA" id="ARBA00006356"/>
    </source>
</evidence>
<dbReference type="GO" id="GO:0005576">
    <property type="term" value="C:extracellular region"/>
    <property type="evidence" value="ECO:0007669"/>
    <property type="project" value="UniProtKB-SubCell"/>
</dbReference>
<protein>
    <recommendedName>
        <fullName evidence="10">RFamide-related peptide</fullName>
    </recommendedName>
</protein>
<evidence type="ECO:0000256" key="7">
    <source>
        <dbReference type="SAM" id="SignalP"/>
    </source>
</evidence>
<feature type="signal peptide" evidence="7">
    <location>
        <begin position="1"/>
        <end position="19"/>
    </location>
</feature>
<evidence type="ECO:0000256" key="4">
    <source>
        <dbReference type="ARBA" id="ARBA00022729"/>
    </source>
</evidence>
<dbReference type="GO" id="GO:0032277">
    <property type="term" value="P:negative regulation of gonadotropin secretion"/>
    <property type="evidence" value="ECO:0007669"/>
    <property type="project" value="TreeGrafter"/>
</dbReference>
<evidence type="ECO:0000256" key="6">
    <source>
        <dbReference type="ARBA" id="ARBA00023320"/>
    </source>
</evidence>
<comment type="subcellular location">
    <subcellularLocation>
        <location evidence="1">Secreted</location>
    </subcellularLocation>
</comment>
<dbReference type="GO" id="GO:0007218">
    <property type="term" value="P:neuropeptide signaling pathway"/>
    <property type="evidence" value="ECO:0007669"/>
    <property type="project" value="UniProtKB-KW"/>
</dbReference>
<keyword evidence="4 7" id="KW-0732">Signal</keyword>
<evidence type="ECO:0000256" key="1">
    <source>
        <dbReference type="ARBA" id="ARBA00004613"/>
    </source>
</evidence>
<dbReference type="STRING" id="94237.ENSMMOP00000000478"/>
<reference evidence="8" key="1">
    <citation type="submission" date="2025-08" db="UniProtKB">
        <authorList>
            <consortium name="Ensembl"/>
        </authorList>
    </citation>
    <scope>IDENTIFICATION</scope>
</reference>
<evidence type="ECO:0008006" key="10">
    <source>
        <dbReference type="Google" id="ProtNLM"/>
    </source>
</evidence>
<keyword evidence="5" id="KW-0027">Amidation</keyword>
<evidence type="ECO:0000256" key="5">
    <source>
        <dbReference type="ARBA" id="ARBA00022815"/>
    </source>
</evidence>
<keyword evidence="9" id="KW-1185">Reference proteome</keyword>
<dbReference type="GO" id="GO:0005102">
    <property type="term" value="F:signaling receptor binding"/>
    <property type="evidence" value="ECO:0007669"/>
    <property type="project" value="TreeGrafter"/>
</dbReference>
<evidence type="ECO:0000313" key="9">
    <source>
        <dbReference type="Proteomes" id="UP000261620"/>
    </source>
</evidence>
<accession>A0A3Q3VK45</accession>
<dbReference type="OMA" id="LNTGLHW"/>
<evidence type="ECO:0000256" key="3">
    <source>
        <dbReference type="ARBA" id="ARBA00022525"/>
    </source>
</evidence>
<dbReference type="PANTHER" id="PTHR14403">
    <property type="entry name" value="RFAMIDE PEPTIDE GONADOTROPIN INHIBITORY HORMONE"/>
    <property type="match status" value="1"/>
</dbReference>
<sequence>MLVTMFLTMVLIMAGPVGAVASVYELSNNKTLSGDNGRQDIRNQLHQQTKNKIHRSLDMESFNIQVIPTTSKVSHPIIVRLHPPTAKPVHMLINMPMRFGRDSVTGDDQTPNSNPNMPQRFGRSGKGIQLCAECPGVGGILKQPHTLVTNSHYWSLINHSHLKSELLCLP</sequence>
<dbReference type="AlphaFoldDB" id="A0A3Q3VK45"/>
<dbReference type="Proteomes" id="UP000261620">
    <property type="component" value="Unplaced"/>
</dbReference>
<dbReference type="InterPro" id="IPR026297">
    <property type="entry name" value="FMRFamide-related/fGRP"/>
</dbReference>
<keyword evidence="3" id="KW-0964">Secreted</keyword>
<dbReference type="Ensembl" id="ENSMMOT00000000485.1">
    <property type="protein sequence ID" value="ENSMMOP00000000478.1"/>
    <property type="gene ID" value="ENSMMOG00000000405.1"/>
</dbReference>
<organism evidence="8 9">
    <name type="scientific">Mola mola</name>
    <name type="common">Ocean sunfish</name>
    <name type="synonym">Tetraodon mola</name>
    <dbReference type="NCBI Taxonomy" id="94237"/>
    <lineage>
        <taxon>Eukaryota</taxon>
        <taxon>Metazoa</taxon>
        <taxon>Chordata</taxon>
        <taxon>Craniata</taxon>
        <taxon>Vertebrata</taxon>
        <taxon>Euteleostomi</taxon>
        <taxon>Actinopterygii</taxon>
        <taxon>Neopterygii</taxon>
        <taxon>Teleostei</taxon>
        <taxon>Neoteleostei</taxon>
        <taxon>Acanthomorphata</taxon>
        <taxon>Eupercaria</taxon>
        <taxon>Tetraodontiformes</taxon>
        <taxon>Molidae</taxon>
        <taxon>Mola</taxon>
    </lineage>
</organism>
<reference evidence="8" key="2">
    <citation type="submission" date="2025-09" db="UniProtKB">
        <authorList>
            <consortium name="Ensembl"/>
        </authorList>
    </citation>
    <scope>IDENTIFICATION</scope>
</reference>